<organism evidence="2">
    <name type="scientific">Trypanosoma vivax (strain Y486)</name>
    <dbReference type="NCBI Taxonomy" id="1055687"/>
    <lineage>
        <taxon>Eukaryota</taxon>
        <taxon>Discoba</taxon>
        <taxon>Euglenozoa</taxon>
        <taxon>Kinetoplastea</taxon>
        <taxon>Metakinetoplastina</taxon>
        <taxon>Trypanosomatida</taxon>
        <taxon>Trypanosomatidae</taxon>
        <taxon>Trypanosoma</taxon>
        <taxon>Duttonella</taxon>
    </lineage>
</organism>
<evidence type="ECO:0000256" key="1">
    <source>
        <dbReference type="SAM" id="SignalP"/>
    </source>
</evidence>
<dbReference type="PANTHER" id="PTHR13061:SF26">
    <property type="entry name" value="BACTERIAL TRANSFERASE HEXAPEPTIDE (SIX REPEATS)"/>
    <property type="match status" value="1"/>
</dbReference>
<keyword evidence="1" id="KW-0732">Signal</keyword>
<dbReference type="Gene3D" id="2.160.10.10">
    <property type="entry name" value="Hexapeptide repeat proteins"/>
    <property type="match status" value="1"/>
</dbReference>
<gene>
    <name evidence="2" type="ORF">TVY486_1111810</name>
</gene>
<feature type="chain" id="PRO_5003410413" evidence="1">
    <location>
        <begin position="25"/>
        <end position="513"/>
    </location>
</feature>
<name>G0UCY7_TRYVY</name>
<dbReference type="VEuPathDB" id="TriTrypDB:TvY486_1111810"/>
<dbReference type="PANTHER" id="PTHR13061">
    <property type="entry name" value="DYNACTIN SUBUNIT P25"/>
    <property type="match status" value="1"/>
</dbReference>
<feature type="signal peptide" evidence="1">
    <location>
        <begin position="1"/>
        <end position="24"/>
    </location>
</feature>
<dbReference type="EMBL" id="HE573027">
    <property type="protein sequence ID" value="CCC53697.1"/>
    <property type="molecule type" value="Genomic_DNA"/>
</dbReference>
<dbReference type="SUPFAM" id="SSF51161">
    <property type="entry name" value="Trimeric LpxA-like enzymes"/>
    <property type="match status" value="1"/>
</dbReference>
<dbReference type="InterPro" id="IPR011004">
    <property type="entry name" value="Trimer_LpxA-like_sf"/>
</dbReference>
<protein>
    <submittedName>
        <fullName evidence="2">Uncharacterized protein</fullName>
    </submittedName>
</protein>
<accession>G0UCY7</accession>
<reference evidence="2" key="1">
    <citation type="journal article" date="2012" name="Proc. Natl. Acad. Sci. U.S.A.">
        <title>Antigenic diversity is generated by distinct evolutionary mechanisms in African trypanosome species.</title>
        <authorList>
            <person name="Jackson A.P."/>
            <person name="Berry A."/>
            <person name="Aslett M."/>
            <person name="Allison H.C."/>
            <person name="Burton P."/>
            <person name="Vavrova-Anderson J."/>
            <person name="Brown R."/>
            <person name="Browne H."/>
            <person name="Corton N."/>
            <person name="Hauser H."/>
            <person name="Gamble J."/>
            <person name="Gilderthorp R."/>
            <person name="Marcello L."/>
            <person name="McQuillan J."/>
            <person name="Otto T.D."/>
            <person name="Quail M.A."/>
            <person name="Sanders M.J."/>
            <person name="van Tonder A."/>
            <person name="Ginger M.L."/>
            <person name="Field M.C."/>
            <person name="Barry J.D."/>
            <person name="Hertz-Fowler C."/>
            <person name="Berriman M."/>
        </authorList>
    </citation>
    <scope>NUCLEOTIDE SEQUENCE</scope>
    <source>
        <strain evidence="2">Y486</strain>
    </source>
</reference>
<dbReference type="InterPro" id="IPR050484">
    <property type="entry name" value="Transf_Hexapept/Carb_Anhydrase"/>
</dbReference>
<evidence type="ECO:0000313" key="2">
    <source>
        <dbReference type="EMBL" id="CCC53697.1"/>
    </source>
</evidence>
<dbReference type="SUPFAM" id="SSF101690">
    <property type="entry name" value="PAZ domain"/>
    <property type="match status" value="1"/>
</dbReference>
<dbReference type="AlphaFoldDB" id="G0UCY7"/>
<dbReference type="InterPro" id="IPR036085">
    <property type="entry name" value="PAZ_dom_sf"/>
</dbReference>
<proteinExistence type="predicted"/>
<sequence length="513" mass="57494">MRFSMPSFHLLVFIGATCIAHSFASVCTLVIHQLLECRVFISSAFLHSGIKLAMPTPNCTELLSSIFIVEQTFASAQRPSSRMLRRTLARRIASDAIGPAHPDVMWGYMDARYAGPGWVSWIKQLPVETLTMQGGTSMTNMNDRTGVITDPEDPRHPIALIQWGPMNHYDGAFMQLSYGDYGTIKKGSRLMQVLYDNYLEPFSMNRVCAQLYFYQKVPNNYHASVEASAEYIGQTASLIGQVLVGMGSVIMEGVTVKGDTNCVYIAEGVQVLENTCIVSDAPSNLLAYQRHEAINPYQQWDGMDGVCRIMQNTIIEPNCFLDSCSIGPFNRIGHNTKILKGATTGTMVHILPGSVVTKDTKIGDGELWGGAPAVKLGKVSKFEWKRPYFASLLHKESVLESYRNMSRYGDQVVHFQDKMGQLDTLMLHYEEDIPASVKAKMKEFVQGREPFHHMLTRITQGWSPANRPDDKNYNLCPPLPAVKLFAEHNNDSSDSDLHGTYMDITNIFNDFRW</sequence>